<dbReference type="Proteomes" id="UP000053989">
    <property type="component" value="Unassembled WGS sequence"/>
</dbReference>
<gene>
    <name evidence="4" type="ORF">SCLCIDRAFT_1207170</name>
</gene>
<keyword evidence="2" id="KW-0812">Transmembrane</keyword>
<proteinExistence type="predicted"/>
<dbReference type="PANTHER" id="PTHR45985">
    <property type="match status" value="1"/>
</dbReference>
<evidence type="ECO:0000256" key="3">
    <source>
        <dbReference type="SAM" id="SignalP"/>
    </source>
</evidence>
<dbReference type="STRING" id="1036808.A0A0C3EP13"/>
<keyword evidence="3" id="KW-0732">Signal</keyword>
<dbReference type="Gene3D" id="3.20.20.370">
    <property type="entry name" value="Glycoside hydrolase/deacetylase"/>
    <property type="match status" value="1"/>
</dbReference>
<keyword evidence="5" id="KW-1185">Reference proteome</keyword>
<evidence type="ECO:0008006" key="6">
    <source>
        <dbReference type="Google" id="ProtNLM"/>
    </source>
</evidence>
<dbReference type="HOGENOM" id="CLU_022576_2_0_1"/>
<feature type="chain" id="PRO_5002164182" description="Chitin deacetylase" evidence="3">
    <location>
        <begin position="24"/>
        <end position="523"/>
    </location>
</feature>
<dbReference type="PANTHER" id="PTHR45985:SF3">
    <property type="entry name" value="CHITIN DEACETYLASE-LIKE 4"/>
    <property type="match status" value="1"/>
</dbReference>
<organism evidence="4 5">
    <name type="scientific">Scleroderma citrinum Foug A</name>
    <dbReference type="NCBI Taxonomy" id="1036808"/>
    <lineage>
        <taxon>Eukaryota</taxon>
        <taxon>Fungi</taxon>
        <taxon>Dikarya</taxon>
        <taxon>Basidiomycota</taxon>
        <taxon>Agaricomycotina</taxon>
        <taxon>Agaricomycetes</taxon>
        <taxon>Agaricomycetidae</taxon>
        <taxon>Boletales</taxon>
        <taxon>Sclerodermatineae</taxon>
        <taxon>Sclerodermataceae</taxon>
        <taxon>Scleroderma</taxon>
    </lineage>
</organism>
<dbReference type="EMBL" id="KN822005">
    <property type="protein sequence ID" value="KIM69924.1"/>
    <property type="molecule type" value="Genomic_DNA"/>
</dbReference>
<evidence type="ECO:0000256" key="2">
    <source>
        <dbReference type="SAM" id="Phobius"/>
    </source>
</evidence>
<dbReference type="SUPFAM" id="SSF88713">
    <property type="entry name" value="Glycoside hydrolase/deacetylase"/>
    <property type="match status" value="1"/>
</dbReference>
<dbReference type="InterPro" id="IPR011330">
    <property type="entry name" value="Glyco_hydro/deAcase_b/a-brl"/>
</dbReference>
<keyword evidence="2" id="KW-1133">Transmembrane helix</keyword>
<accession>A0A0C3EP13</accession>
<dbReference type="AlphaFoldDB" id="A0A0C3EP13"/>
<reference evidence="4 5" key="1">
    <citation type="submission" date="2014-04" db="EMBL/GenBank/DDBJ databases">
        <authorList>
            <consortium name="DOE Joint Genome Institute"/>
            <person name="Kuo A."/>
            <person name="Kohler A."/>
            <person name="Nagy L.G."/>
            <person name="Floudas D."/>
            <person name="Copeland A."/>
            <person name="Barry K.W."/>
            <person name="Cichocki N."/>
            <person name="Veneault-Fourrey C."/>
            <person name="LaButti K."/>
            <person name="Lindquist E.A."/>
            <person name="Lipzen A."/>
            <person name="Lundell T."/>
            <person name="Morin E."/>
            <person name="Murat C."/>
            <person name="Sun H."/>
            <person name="Tunlid A."/>
            <person name="Henrissat B."/>
            <person name="Grigoriev I.V."/>
            <person name="Hibbett D.S."/>
            <person name="Martin F."/>
            <person name="Nordberg H.P."/>
            <person name="Cantor M.N."/>
            <person name="Hua S.X."/>
        </authorList>
    </citation>
    <scope>NUCLEOTIDE SEQUENCE [LARGE SCALE GENOMIC DNA]</scope>
    <source>
        <strain evidence="4 5">Foug A</strain>
    </source>
</reference>
<dbReference type="GO" id="GO:0005975">
    <property type="term" value="P:carbohydrate metabolic process"/>
    <property type="evidence" value="ECO:0007669"/>
    <property type="project" value="InterPro"/>
</dbReference>
<protein>
    <recommendedName>
        <fullName evidence="6">Chitin deacetylase</fullName>
    </recommendedName>
</protein>
<feature type="region of interest" description="Disordered" evidence="1">
    <location>
        <begin position="455"/>
        <end position="481"/>
    </location>
</feature>
<evidence type="ECO:0000313" key="4">
    <source>
        <dbReference type="EMBL" id="KIM69924.1"/>
    </source>
</evidence>
<dbReference type="InParanoid" id="A0A0C3EP13"/>
<reference evidence="5" key="2">
    <citation type="submission" date="2015-01" db="EMBL/GenBank/DDBJ databases">
        <title>Evolutionary Origins and Diversification of the Mycorrhizal Mutualists.</title>
        <authorList>
            <consortium name="DOE Joint Genome Institute"/>
            <consortium name="Mycorrhizal Genomics Consortium"/>
            <person name="Kohler A."/>
            <person name="Kuo A."/>
            <person name="Nagy L.G."/>
            <person name="Floudas D."/>
            <person name="Copeland A."/>
            <person name="Barry K.W."/>
            <person name="Cichocki N."/>
            <person name="Veneault-Fourrey C."/>
            <person name="LaButti K."/>
            <person name="Lindquist E.A."/>
            <person name="Lipzen A."/>
            <person name="Lundell T."/>
            <person name="Morin E."/>
            <person name="Murat C."/>
            <person name="Riley R."/>
            <person name="Ohm R."/>
            <person name="Sun H."/>
            <person name="Tunlid A."/>
            <person name="Henrissat B."/>
            <person name="Grigoriev I.V."/>
            <person name="Hibbett D.S."/>
            <person name="Martin F."/>
        </authorList>
    </citation>
    <scope>NUCLEOTIDE SEQUENCE [LARGE SCALE GENOMIC DNA]</scope>
    <source>
        <strain evidence="5">Foug A</strain>
    </source>
</reference>
<dbReference type="InterPro" id="IPR052740">
    <property type="entry name" value="CE4"/>
</dbReference>
<feature type="signal peptide" evidence="3">
    <location>
        <begin position="1"/>
        <end position="23"/>
    </location>
</feature>
<dbReference type="CDD" id="cd10919">
    <property type="entry name" value="CE4_CDA_like"/>
    <property type="match status" value="1"/>
</dbReference>
<name>A0A0C3EP13_9AGAM</name>
<sequence length="523" mass="55726">MGRYTPFTLVLLSLTGLLGHVVAQDGGITGPTTSTGAAGYNCDNTQCNLPNCNCASASPPGGLDPSEVPQFVLFTADDAIQSYTLHAVNQFLSQRKNPNGCPVKMTYFTSLAYTNYTLVTDWFVAGNEIADHTMTHVGAPPASEINGNIIALNALSGIPMSAIKGFRAPFLNYTSETFHVLSAAGFIYDSSVTSSIPVTNPGTDAYWPYTLDYGLANDCLSTPGICQGQPQIPGFWEIPMYAFFDDRGENGPHLMDPWLDIANGGTTVDDTATLEYMKSTFTAHYNGNRQPIGLYTHPIHLSTTYPGVETSPSTIDMINEFLDWAQEQQDVWIVSNEQLLAWVQNPVPLSQLDTVEALKCSTPEVDPSLQVCNGIPQNEAGLVQECAFSDFPFYTCYGCPQSEPSPSNPNPPQQVASGQRARFRLPGNCSTPFWDPVEGTCLCASSTCQFTDDSRPIGPNNANLTGGGTGGDSSSASQPSPTFVQFSGAASSFTTMDSGVAGLVSMLVMGTIGAAIGCSLIDL</sequence>
<dbReference type="OrthoDB" id="504708at2759"/>
<evidence type="ECO:0000256" key="1">
    <source>
        <dbReference type="SAM" id="MobiDB-lite"/>
    </source>
</evidence>
<keyword evidence="2" id="KW-0472">Membrane</keyword>
<feature type="transmembrane region" description="Helical" evidence="2">
    <location>
        <begin position="500"/>
        <end position="521"/>
    </location>
</feature>
<feature type="compositionally biased region" description="Polar residues" evidence="1">
    <location>
        <begin position="472"/>
        <end position="481"/>
    </location>
</feature>
<evidence type="ECO:0000313" key="5">
    <source>
        <dbReference type="Proteomes" id="UP000053989"/>
    </source>
</evidence>